<dbReference type="AlphaFoldDB" id="A0ABD0VJE1"/>
<keyword evidence="3" id="KW-1185">Reference proteome</keyword>
<evidence type="ECO:0000313" key="3">
    <source>
        <dbReference type="Proteomes" id="UP001552299"/>
    </source>
</evidence>
<reference evidence="2 3" key="1">
    <citation type="journal article" date="2024" name="Plant Biotechnol. J.">
        <title>Dendrobium thyrsiflorum genome and its molecular insights into genes involved in important horticultural traits.</title>
        <authorList>
            <person name="Chen B."/>
            <person name="Wang J.Y."/>
            <person name="Zheng P.J."/>
            <person name="Li K.L."/>
            <person name="Liang Y.M."/>
            <person name="Chen X.F."/>
            <person name="Zhang C."/>
            <person name="Zhao X."/>
            <person name="He X."/>
            <person name="Zhang G.Q."/>
            <person name="Liu Z.J."/>
            <person name="Xu Q."/>
        </authorList>
    </citation>
    <scope>NUCLEOTIDE SEQUENCE [LARGE SCALE GENOMIC DNA]</scope>
    <source>
        <strain evidence="2">GZMU011</strain>
    </source>
</reference>
<evidence type="ECO:0000313" key="2">
    <source>
        <dbReference type="EMBL" id="KAL0924743.1"/>
    </source>
</evidence>
<dbReference type="Proteomes" id="UP001552299">
    <property type="component" value="Unassembled WGS sequence"/>
</dbReference>
<protein>
    <submittedName>
        <fullName evidence="2">Uncharacterized protein</fullName>
    </submittedName>
</protein>
<accession>A0ABD0VJE1</accession>
<name>A0ABD0VJE1_DENTH</name>
<dbReference type="EMBL" id="JANQDX010000005">
    <property type="protein sequence ID" value="KAL0924743.1"/>
    <property type="molecule type" value="Genomic_DNA"/>
</dbReference>
<gene>
    <name evidence="2" type="ORF">M5K25_005598</name>
</gene>
<feature type="region of interest" description="Disordered" evidence="1">
    <location>
        <begin position="73"/>
        <end position="94"/>
    </location>
</feature>
<proteinExistence type="predicted"/>
<evidence type="ECO:0000256" key="1">
    <source>
        <dbReference type="SAM" id="MobiDB-lite"/>
    </source>
</evidence>
<organism evidence="2 3">
    <name type="scientific">Dendrobium thyrsiflorum</name>
    <name type="common">Pinecone-like raceme dendrobium</name>
    <name type="synonym">Orchid</name>
    <dbReference type="NCBI Taxonomy" id="117978"/>
    <lineage>
        <taxon>Eukaryota</taxon>
        <taxon>Viridiplantae</taxon>
        <taxon>Streptophyta</taxon>
        <taxon>Embryophyta</taxon>
        <taxon>Tracheophyta</taxon>
        <taxon>Spermatophyta</taxon>
        <taxon>Magnoliopsida</taxon>
        <taxon>Liliopsida</taxon>
        <taxon>Asparagales</taxon>
        <taxon>Orchidaceae</taxon>
        <taxon>Epidendroideae</taxon>
        <taxon>Malaxideae</taxon>
        <taxon>Dendrobiinae</taxon>
        <taxon>Dendrobium</taxon>
    </lineage>
</organism>
<sequence length="141" mass="15719">MAISTVPMGPATESWTTILDLISSSNWFFVFGRDFGFTTMPDVISTLKSDTEVRPEELCVRWQHRRISNDELSEDFGYPPEYRSGLQEQEPTTKPKLATDAIQENRKTKKTEVAEVAAETPIVTIYSAPASKDGILSGAFP</sequence>
<comment type="caution">
    <text evidence="2">The sequence shown here is derived from an EMBL/GenBank/DDBJ whole genome shotgun (WGS) entry which is preliminary data.</text>
</comment>